<keyword evidence="2" id="KW-1185">Reference proteome</keyword>
<evidence type="ECO:0000313" key="2">
    <source>
        <dbReference type="Proteomes" id="UP001189429"/>
    </source>
</evidence>
<dbReference type="EMBL" id="CAUYUJ010019027">
    <property type="protein sequence ID" value="CAK0888115.1"/>
    <property type="molecule type" value="Genomic_DNA"/>
</dbReference>
<name>A0ABN9WPZ3_9DINO</name>
<evidence type="ECO:0000313" key="1">
    <source>
        <dbReference type="EMBL" id="CAK0888115.1"/>
    </source>
</evidence>
<gene>
    <name evidence="1" type="ORF">PCOR1329_LOCUS68964</name>
</gene>
<accession>A0ABN9WPZ3</accession>
<reference evidence="1" key="1">
    <citation type="submission" date="2023-10" db="EMBL/GenBank/DDBJ databases">
        <authorList>
            <person name="Chen Y."/>
            <person name="Shah S."/>
            <person name="Dougan E. K."/>
            <person name="Thang M."/>
            <person name="Chan C."/>
        </authorList>
    </citation>
    <scope>NUCLEOTIDE SEQUENCE [LARGE SCALE GENOMIC DNA]</scope>
</reference>
<proteinExistence type="predicted"/>
<dbReference type="Proteomes" id="UP001189429">
    <property type="component" value="Unassembled WGS sequence"/>
</dbReference>
<protein>
    <submittedName>
        <fullName evidence="1">Uncharacterized protein</fullName>
    </submittedName>
</protein>
<sequence>MKPGRHVLINIPRGELAEKALLRVQADARRISGQCTDMYFQAVSVTGAWAGASAKLAGGLRYCAQDAGGKQARWRRFGPVQLKIAHGRAQEGTKYLNLYVKSLGRAGFAVGGLLGEDDHSQGQVPPEECHHSVAM</sequence>
<organism evidence="1 2">
    <name type="scientific">Prorocentrum cordatum</name>
    <dbReference type="NCBI Taxonomy" id="2364126"/>
    <lineage>
        <taxon>Eukaryota</taxon>
        <taxon>Sar</taxon>
        <taxon>Alveolata</taxon>
        <taxon>Dinophyceae</taxon>
        <taxon>Prorocentrales</taxon>
        <taxon>Prorocentraceae</taxon>
        <taxon>Prorocentrum</taxon>
    </lineage>
</organism>
<comment type="caution">
    <text evidence="1">The sequence shown here is derived from an EMBL/GenBank/DDBJ whole genome shotgun (WGS) entry which is preliminary data.</text>
</comment>